<dbReference type="Ensembl" id="ENSLLET00000051339.1">
    <property type="protein sequence ID" value="ENSLLEP00000049415.1"/>
    <property type="gene ID" value="ENSLLEG00000031110.1"/>
</dbReference>
<dbReference type="SMART" id="SM00326">
    <property type="entry name" value="SH3"/>
    <property type="match status" value="1"/>
</dbReference>
<dbReference type="InterPro" id="IPR057870">
    <property type="entry name" value="HR1_TOCA"/>
</dbReference>
<dbReference type="CDD" id="cd11823">
    <property type="entry name" value="SH3_Nostrin"/>
    <property type="match status" value="1"/>
</dbReference>
<dbReference type="InterPro" id="IPR036028">
    <property type="entry name" value="SH3-like_dom_sf"/>
</dbReference>
<dbReference type="OrthoDB" id="28357at2759"/>
<dbReference type="GO" id="GO:0006897">
    <property type="term" value="P:endocytosis"/>
    <property type="evidence" value="ECO:0007669"/>
    <property type="project" value="UniProtKB-KW"/>
</dbReference>
<evidence type="ECO:0000256" key="9">
    <source>
        <dbReference type="ARBA" id="ARBA00023136"/>
    </source>
</evidence>
<evidence type="ECO:0000256" key="5">
    <source>
        <dbReference type="ARBA" id="ARBA00022490"/>
    </source>
</evidence>
<dbReference type="InterPro" id="IPR011072">
    <property type="entry name" value="HR1_rho-bd"/>
</dbReference>
<name>A0A8C5R8Z6_9ANUR</name>
<dbReference type="SUPFAM" id="SSF46585">
    <property type="entry name" value="HR1 repeat"/>
    <property type="match status" value="1"/>
</dbReference>
<dbReference type="Gene3D" id="6.10.140.470">
    <property type="match status" value="1"/>
</dbReference>
<feature type="domain" description="REM-1" evidence="17">
    <location>
        <begin position="294"/>
        <end position="374"/>
    </location>
</feature>
<dbReference type="Proteomes" id="UP000694569">
    <property type="component" value="Unplaced"/>
</dbReference>
<reference evidence="18" key="2">
    <citation type="submission" date="2025-09" db="UniProtKB">
        <authorList>
            <consortium name="Ensembl"/>
        </authorList>
    </citation>
    <scope>IDENTIFICATION</scope>
</reference>
<organism evidence="18 19">
    <name type="scientific">Leptobrachium leishanense</name>
    <name type="common">Leishan spiny toad</name>
    <dbReference type="NCBI Taxonomy" id="445787"/>
    <lineage>
        <taxon>Eukaryota</taxon>
        <taxon>Metazoa</taxon>
        <taxon>Chordata</taxon>
        <taxon>Craniata</taxon>
        <taxon>Vertebrata</taxon>
        <taxon>Euteleostomi</taxon>
        <taxon>Amphibia</taxon>
        <taxon>Batrachia</taxon>
        <taxon>Anura</taxon>
        <taxon>Pelobatoidea</taxon>
        <taxon>Megophryidae</taxon>
        <taxon>Leptobrachium</taxon>
    </lineage>
</organism>
<keyword evidence="6" id="KW-0597">Phosphoprotein</keyword>
<feature type="domain" description="SH3" evidence="15">
    <location>
        <begin position="483"/>
        <end position="542"/>
    </location>
</feature>
<dbReference type="InterPro" id="IPR036274">
    <property type="entry name" value="HR1_rpt_sf"/>
</dbReference>
<dbReference type="InterPro" id="IPR027267">
    <property type="entry name" value="AH/BAR_dom_sf"/>
</dbReference>
<dbReference type="Gene3D" id="1.20.1270.60">
    <property type="entry name" value="Arfaptin homology (AH) domain/BAR domain"/>
    <property type="match status" value="1"/>
</dbReference>
<evidence type="ECO:0000313" key="18">
    <source>
        <dbReference type="Ensembl" id="ENSLLEP00000049415.1"/>
    </source>
</evidence>
<evidence type="ECO:0000259" key="17">
    <source>
        <dbReference type="PROSITE" id="PS51860"/>
    </source>
</evidence>
<feature type="region of interest" description="Disordered" evidence="14">
    <location>
        <begin position="432"/>
        <end position="485"/>
    </location>
</feature>
<dbReference type="InterPro" id="IPR001452">
    <property type="entry name" value="SH3_domain"/>
</dbReference>
<dbReference type="InterPro" id="IPR031160">
    <property type="entry name" value="F_BAR_dom"/>
</dbReference>
<dbReference type="PANTHER" id="PTHR23065:SF7">
    <property type="entry name" value="NOSTRIN, ISOFORM H"/>
    <property type="match status" value="1"/>
</dbReference>
<feature type="compositionally biased region" description="Basic and acidic residues" evidence="14">
    <location>
        <begin position="466"/>
        <end position="476"/>
    </location>
</feature>
<evidence type="ECO:0000313" key="19">
    <source>
        <dbReference type="Proteomes" id="UP000694569"/>
    </source>
</evidence>
<dbReference type="InterPro" id="IPR001060">
    <property type="entry name" value="FCH_dom"/>
</dbReference>
<keyword evidence="9" id="KW-0472">Membrane</keyword>
<dbReference type="GeneTree" id="ENSGT00510000048120"/>
<proteinExistence type="predicted"/>
<keyword evidence="3 11" id="KW-0728">SH3 domain</keyword>
<keyword evidence="10" id="KW-0206">Cytoskeleton</keyword>
<feature type="compositionally biased region" description="Polar residues" evidence="14">
    <location>
        <begin position="432"/>
        <end position="447"/>
    </location>
</feature>
<evidence type="ECO:0000256" key="7">
    <source>
        <dbReference type="ARBA" id="ARBA00022583"/>
    </source>
</evidence>
<dbReference type="Pfam" id="PF14604">
    <property type="entry name" value="SH3_9"/>
    <property type="match status" value="1"/>
</dbReference>
<evidence type="ECO:0000256" key="14">
    <source>
        <dbReference type="SAM" id="MobiDB-lite"/>
    </source>
</evidence>
<dbReference type="GO" id="GO:0005737">
    <property type="term" value="C:cytoplasm"/>
    <property type="evidence" value="ECO:0007669"/>
    <property type="project" value="UniProtKB-SubCell"/>
</dbReference>
<evidence type="ECO:0000256" key="11">
    <source>
        <dbReference type="PROSITE-ProRule" id="PRU00192"/>
    </source>
</evidence>
<dbReference type="GO" id="GO:0005886">
    <property type="term" value="C:plasma membrane"/>
    <property type="evidence" value="ECO:0007669"/>
    <property type="project" value="UniProtKB-SubCell"/>
</dbReference>
<keyword evidence="5" id="KW-0963">Cytoplasm</keyword>
<evidence type="ECO:0000259" key="15">
    <source>
        <dbReference type="PROSITE" id="PS50002"/>
    </source>
</evidence>
<dbReference type="PROSITE" id="PS51860">
    <property type="entry name" value="REM_1"/>
    <property type="match status" value="1"/>
</dbReference>
<keyword evidence="7" id="KW-0254">Endocytosis</keyword>
<evidence type="ECO:0000256" key="13">
    <source>
        <dbReference type="SAM" id="Coils"/>
    </source>
</evidence>
<evidence type="ECO:0000256" key="1">
    <source>
        <dbReference type="ARBA" id="ARBA00004236"/>
    </source>
</evidence>
<dbReference type="SUPFAM" id="SSF50044">
    <property type="entry name" value="SH3-domain"/>
    <property type="match status" value="1"/>
</dbReference>
<dbReference type="PROSITE" id="PS51741">
    <property type="entry name" value="F_BAR"/>
    <property type="match status" value="1"/>
</dbReference>
<keyword evidence="8 12" id="KW-0175">Coiled coil</keyword>
<keyword evidence="19" id="KW-1185">Reference proteome</keyword>
<dbReference type="PRINTS" id="PR00452">
    <property type="entry name" value="SH3DOMAIN"/>
</dbReference>
<protein>
    <submittedName>
        <fullName evidence="18">Nitric oxide synthase trafficking</fullName>
    </submittedName>
</protein>
<dbReference type="PANTHER" id="PTHR23065">
    <property type="entry name" value="PROLINE-SERINE-THREONINE PHOSPHATASE INTERACTING PROTEIN 1"/>
    <property type="match status" value="1"/>
</dbReference>
<gene>
    <name evidence="18" type="primary">NOSTRIN</name>
</gene>
<reference evidence="18" key="1">
    <citation type="submission" date="2025-08" db="UniProtKB">
        <authorList>
            <consortium name="Ensembl"/>
        </authorList>
    </citation>
    <scope>IDENTIFICATION</scope>
</reference>
<dbReference type="PROSITE" id="PS50002">
    <property type="entry name" value="SH3"/>
    <property type="match status" value="1"/>
</dbReference>
<sequence length="548" mass="62958">MKNPLAGSTYEKVYQDLKDISKNGETFCKSLMSILQQRANLELSYTKGLEKIASKLTKALDHMNKNCIHDAWTCASEEMKTTADVHKKLGIAIQTEAIKPTNQVLEEHDKRRKKLDNEVDKMASSVLSNWKQQIKTKKKLMDHTKKHEVLFHHVEMENTKQDLTEKERQKLFSKLKKSTEILTQTDGEYYQENIVGQAVRMKWENLLENCYMNIQDLEKERIQLLSHILNRYNQHVLNFGQTLNTSQNQIDQAIKSIDVEKDIQAFLDETAVYSENSKSELLLLDYYEEDGSIVMDRERRISSITSKLERVEQDMDKARKDKDGLEKMLRAYEDNPAFSDIKSEEETAVLLEETSIKINLLEANHFKLASALAALDDKTLPVHPCSERINTWKEKGCQLSSVQISRSINTRKLSRAQSLRLSNRRSARFSSMISHDTNSSIGENSATLPRKPPRALTKLFSKKKHSSDAEPDRNDSPAESSSQDISSCTVLYPYEAQTEDELQLKKGDCIVVHHKDEDGWWYGTLNGRKGYFPSTYVNESEQNHSSHA</sequence>
<dbReference type="SUPFAM" id="SSF103657">
    <property type="entry name" value="BAR/IMD domain-like"/>
    <property type="match status" value="1"/>
</dbReference>
<evidence type="ECO:0000259" key="16">
    <source>
        <dbReference type="PROSITE" id="PS51741"/>
    </source>
</evidence>
<accession>A0A8C5R8Z6</accession>
<evidence type="ECO:0000256" key="3">
    <source>
        <dbReference type="ARBA" id="ARBA00022443"/>
    </source>
</evidence>
<evidence type="ECO:0000256" key="6">
    <source>
        <dbReference type="ARBA" id="ARBA00022553"/>
    </source>
</evidence>
<keyword evidence="4" id="KW-1003">Cell membrane</keyword>
<dbReference type="InterPro" id="IPR035656">
    <property type="entry name" value="Nostrin_SH3"/>
</dbReference>
<evidence type="ECO:0000256" key="8">
    <source>
        <dbReference type="ARBA" id="ARBA00023054"/>
    </source>
</evidence>
<feature type="coiled-coil region" evidence="13">
    <location>
        <begin position="301"/>
        <end position="335"/>
    </location>
</feature>
<evidence type="ECO:0000256" key="4">
    <source>
        <dbReference type="ARBA" id="ARBA00022475"/>
    </source>
</evidence>
<evidence type="ECO:0000256" key="10">
    <source>
        <dbReference type="ARBA" id="ARBA00023212"/>
    </source>
</evidence>
<evidence type="ECO:0000256" key="12">
    <source>
        <dbReference type="PROSITE-ProRule" id="PRU01077"/>
    </source>
</evidence>
<evidence type="ECO:0000256" key="2">
    <source>
        <dbReference type="ARBA" id="ARBA00004245"/>
    </source>
</evidence>
<dbReference type="FunFam" id="2.30.30.40:FF:000072">
    <property type="entry name" value="Unconventional Myosin IB"/>
    <property type="match status" value="1"/>
</dbReference>
<feature type="domain" description="F-BAR" evidence="16">
    <location>
        <begin position="1"/>
        <end position="262"/>
    </location>
</feature>
<dbReference type="Pfam" id="PF25610">
    <property type="entry name" value="HR1_TOCA"/>
    <property type="match status" value="1"/>
</dbReference>
<dbReference type="GO" id="GO:0007165">
    <property type="term" value="P:signal transduction"/>
    <property type="evidence" value="ECO:0007669"/>
    <property type="project" value="InterPro"/>
</dbReference>
<dbReference type="AlphaFoldDB" id="A0A8C5R8Z6"/>
<dbReference type="GO" id="GO:0043226">
    <property type="term" value="C:organelle"/>
    <property type="evidence" value="ECO:0007669"/>
    <property type="project" value="UniProtKB-ARBA"/>
</dbReference>
<dbReference type="Pfam" id="PF00611">
    <property type="entry name" value="FCH"/>
    <property type="match status" value="1"/>
</dbReference>
<dbReference type="Gene3D" id="2.30.30.40">
    <property type="entry name" value="SH3 Domains"/>
    <property type="match status" value="1"/>
</dbReference>
<comment type="subcellular location">
    <subcellularLocation>
        <location evidence="1">Cell membrane</location>
    </subcellularLocation>
    <subcellularLocation>
        <location evidence="2">Cytoplasm</location>
        <location evidence="2">Cytoskeleton</location>
    </subcellularLocation>
</comment>